<evidence type="ECO:0000256" key="1">
    <source>
        <dbReference type="ARBA" id="ARBA00007583"/>
    </source>
</evidence>
<feature type="domain" description="Stealth protein CR2 conserved region 2" evidence="4">
    <location>
        <begin position="596"/>
        <end position="697"/>
    </location>
</feature>
<keyword evidence="3" id="KW-0270">Exopolysaccharide synthesis</keyword>
<keyword evidence="9" id="KW-1185">Reference proteome</keyword>
<protein>
    <submittedName>
        <fullName evidence="8">Glycosyltransferase</fullName>
    </submittedName>
</protein>
<evidence type="ECO:0000259" key="6">
    <source>
        <dbReference type="Pfam" id="PF17102"/>
    </source>
</evidence>
<evidence type="ECO:0000256" key="2">
    <source>
        <dbReference type="ARBA" id="ARBA00022679"/>
    </source>
</evidence>
<evidence type="ECO:0000259" key="4">
    <source>
        <dbReference type="Pfam" id="PF11380"/>
    </source>
</evidence>
<dbReference type="InterPro" id="IPR031356">
    <property type="entry name" value="Stealth_CR4"/>
</dbReference>
<proteinExistence type="inferred from homology"/>
<reference evidence="8 9" key="1">
    <citation type="submission" date="2020-03" db="EMBL/GenBank/DDBJ databases">
        <title>Nocardioides sp. nov., isolated from fish.</title>
        <authorList>
            <person name="Hyun D.-W."/>
            <person name="Bae J.-W."/>
        </authorList>
    </citation>
    <scope>NUCLEOTIDE SEQUENCE [LARGE SCALE GENOMIC DNA]</scope>
    <source>
        <strain evidence="8 9">HDW12A</strain>
    </source>
</reference>
<dbReference type="EMBL" id="CP049866">
    <property type="protein sequence ID" value="QIK74297.1"/>
    <property type="molecule type" value="Genomic_DNA"/>
</dbReference>
<dbReference type="InterPro" id="IPR021520">
    <property type="entry name" value="Stealth_CR2"/>
</dbReference>
<evidence type="ECO:0000256" key="3">
    <source>
        <dbReference type="ARBA" id="ARBA00023169"/>
    </source>
</evidence>
<dbReference type="Proteomes" id="UP000502035">
    <property type="component" value="Chromosome"/>
</dbReference>
<sequence>MGGTSRSAITQANALARRGVVDVRLVSVTRSADAPHYAIDAGVAVDYLADVRQDDPRAGRLSRLVPKRWDGQFSELTDDAMVALGDLDVDLVVTVTPALMAVAVQLLPLATRILHQEHRSSADRVGGMEPLLAFAPRVSAVALLTESTAAWLGAELGATAPELLVMPNPLPVSAQPCSTLESMTIVAAGRIVQEKQFIHLVRAFEQIADDLPGWRLRILGDGPLREELLAHAAKVGLADRIELPGAVPDMAPEWAAASICALSSKTEGFPLVAQEAMSAGVPVVSYDCPSGPRELIEHDVSGLLVGAGSKAGLAAALHAVASDPDLRSRLGAGALAASRAYDADVLAARWEAIFSRISMGETGGDTPTRTPVSPMDVPFTREGMPVAIPSATPTEARAEALRLAVAAADAGGPGWFVMPTHDNPAPVVVVPAPHRAAVLARLAEVPDHFSLLDPGDRGWPERRMPARDLVAALRNAAPIRVVLEPWPRSRGQRSWLGEDAGVEIEFWDQLPDGTLVAPRPNRWTRQVPPGTPVASVDVAGVAVPTLELMAAPTPSDVTFPIDVVYTWVDGDDPDWNAARATRAGSDAPKEAAGQARFRSRDELRHSMRSVHLFAPWVRHIHLVTAGQRPAWLADHPRVSLVDHRDILPTDALPTFNSQAIETALHKIPGLAEHFVYVNDDVFLGRPTRPELFFSPGGAAAAFVGEAPIGLPGSAHKPFLQAAANNRALLRDAFGVDITHVMAHSPHPHRVSVLAEIEERFPDAVARTARAPFRSPTDVSMLSNLAQHYGLITGSAFAADARHAFVDLSNARVERHLKQLRARDHDFFCVGDHHDFAIDTERVDAALADFLAGYFPLVAPWERSASEEA</sequence>
<gene>
    <name evidence="8" type="ORF">G7071_01430</name>
</gene>
<accession>A0A6G7YCF7</accession>
<comment type="similarity">
    <text evidence="1">Belongs to the stealth family.</text>
</comment>
<dbReference type="Pfam" id="PF17102">
    <property type="entry name" value="Stealth_CR3"/>
    <property type="match status" value="1"/>
</dbReference>
<dbReference type="AlphaFoldDB" id="A0A6G7YCF7"/>
<evidence type="ECO:0000259" key="5">
    <source>
        <dbReference type="Pfam" id="PF17101"/>
    </source>
</evidence>
<name>A0A6G7YCF7_9ACTN</name>
<feature type="domain" description="Stealth protein CR1 conserved region 1" evidence="5">
    <location>
        <begin position="559"/>
        <end position="584"/>
    </location>
</feature>
<dbReference type="SUPFAM" id="SSF53756">
    <property type="entry name" value="UDP-Glycosyltransferase/glycogen phosphorylase"/>
    <property type="match status" value="1"/>
</dbReference>
<feature type="domain" description="Stealth protein CR3 conserved region 3" evidence="6">
    <location>
        <begin position="742"/>
        <end position="788"/>
    </location>
</feature>
<dbReference type="PANTHER" id="PTHR24045:SF0">
    <property type="entry name" value="N-ACETYLGLUCOSAMINE-1-PHOSPHOTRANSFERASE SUBUNITS ALPHA_BETA"/>
    <property type="match status" value="1"/>
</dbReference>
<organism evidence="8 9">
    <name type="scientific">Nocardioides piscis</name>
    <dbReference type="NCBI Taxonomy" id="2714938"/>
    <lineage>
        <taxon>Bacteria</taxon>
        <taxon>Bacillati</taxon>
        <taxon>Actinomycetota</taxon>
        <taxon>Actinomycetes</taxon>
        <taxon>Propionibacteriales</taxon>
        <taxon>Nocardioidaceae</taxon>
        <taxon>Nocardioides</taxon>
    </lineage>
</organism>
<dbReference type="GO" id="GO:0016772">
    <property type="term" value="F:transferase activity, transferring phosphorus-containing groups"/>
    <property type="evidence" value="ECO:0007669"/>
    <property type="project" value="InterPro"/>
</dbReference>
<dbReference type="InterPro" id="IPR031358">
    <property type="entry name" value="Stealth_CR1"/>
</dbReference>
<dbReference type="Pfam" id="PF17103">
    <property type="entry name" value="Stealth_CR4"/>
    <property type="match status" value="1"/>
</dbReference>
<dbReference type="Pfam" id="PF11380">
    <property type="entry name" value="Stealth_CR2"/>
    <property type="match status" value="1"/>
</dbReference>
<keyword evidence="2 8" id="KW-0808">Transferase</keyword>
<dbReference type="Gene3D" id="3.40.50.2000">
    <property type="entry name" value="Glycogen Phosphorylase B"/>
    <property type="match status" value="2"/>
</dbReference>
<evidence type="ECO:0000259" key="7">
    <source>
        <dbReference type="Pfam" id="PF17103"/>
    </source>
</evidence>
<dbReference type="Pfam" id="PF17101">
    <property type="entry name" value="Stealth_CR1"/>
    <property type="match status" value="1"/>
</dbReference>
<dbReference type="GO" id="GO:0000271">
    <property type="term" value="P:polysaccharide biosynthetic process"/>
    <property type="evidence" value="ECO:0007669"/>
    <property type="project" value="UniProtKB-KW"/>
</dbReference>
<dbReference type="InterPro" id="IPR047141">
    <property type="entry name" value="Stealth"/>
</dbReference>
<dbReference type="Pfam" id="PF13692">
    <property type="entry name" value="Glyco_trans_1_4"/>
    <property type="match status" value="1"/>
</dbReference>
<dbReference type="RefSeq" id="WP_166313996.1">
    <property type="nucleotide sequence ID" value="NZ_CP049866.1"/>
</dbReference>
<evidence type="ECO:0000313" key="8">
    <source>
        <dbReference type="EMBL" id="QIK74297.1"/>
    </source>
</evidence>
<evidence type="ECO:0000313" key="9">
    <source>
        <dbReference type="Proteomes" id="UP000502035"/>
    </source>
</evidence>
<dbReference type="KEGG" id="npi:G7071_01430"/>
<dbReference type="InterPro" id="IPR031357">
    <property type="entry name" value="Stealth_CR3"/>
</dbReference>
<feature type="domain" description="Stealth protein CR4 conserved region 4" evidence="7">
    <location>
        <begin position="819"/>
        <end position="866"/>
    </location>
</feature>
<dbReference type="PANTHER" id="PTHR24045">
    <property type="match status" value="1"/>
</dbReference>